<sequence length="147" mass="16922">PDFNLQDERGFMKSLSDWRGSWVILYFYPKDATPGCTLEAEMWRDHEYELSDTNTTVVGISADSVDSHKEFYQALSLNFTLLSDPDGEVCRMYDVWKEKNVFGTKVYGIERTTFVIDPTGIIRKVYGRVKPLGHAEEVISDLQILQK</sequence>
<keyword evidence="6" id="KW-0560">Oxidoreductase</keyword>
<dbReference type="EC" id="1.11.1.24" evidence="3"/>
<dbReference type="AlphaFoldDB" id="A0A2M8LBV9"/>
<dbReference type="InterPro" id="IPR013766">
    <property type="entry name" value="Thioredoxin_domain"/>
</dbReference>
<dbReference type="FunFam" id="3.40.30.10:FF:000007">
    <property type="entry name" value="Thioredoxin-dependent thiol peroxidase"/>
    <property type="match status" value="1"/>
</dbReference>
<evidence type="ECO:0000259" key="13">
    <source>
        <dbReference type="PROSITE" id="PS51352"/>
    </source>
</evidence>
<keyword evidence="4" id="KW-0575">Peroxidase</keyword>
<feature type="domain" description="Thioredoxin" evidence="13">
    <location>
        <begin position="1"/>
        <end position="147"/>
    </location>
</feature>
<dbReference type="PANTHER" id="PTHR42801:SF4">
    <property type="entry name" value="AHPC_TSA FAMILY PROTEIN"/>
    <property type="match status" value="1"/>
</dbReference>
<dbReference type="InterPro" id="IPR024706">
    <property type="entry name" value="Peroxiredoxin_AhpC-typ"/>
</dbReference>
<dbReference type="GO" id="GO:0034599">
    <property type="term" value="P:cellular response to oxidative stress"/>
    <property type="evidence" value="ECO:0007669"/>
    <property type="project" value="TreeGrafter"/>
</dbReference>
<dbReference type="SUPFAM" id="SSF52833">
    <property type="entry name" value="Thioredoxin-like"/>
    <property type="match status" value="1"/>
</dbReference>
<dbReference type="InterPro" id="IPR036249">
    <property type="entry name" value="Thioredoxin-like_sf"/>
</dbReference>
<dbReference type="GO" id="GO:0008379">
    <property type="term" value="F:thioredoxin peroxidase activity"/>
    <property type="evidence" value="ECO:0007669"/>
    <property type="project" value="TreeGrafter"/>
</dbReference>
<accession>A0A2M8LBV9</accession>
<comment type="similarity">
    <text evidence="10">Belongs to the peroxiredoxin family. BCP/PrxQ subfamily.</text>
</comment>
<evidence type="ECO:0000256" key="3">
    <source>
        <dbReference type="ARBA" id="ARBA00013017"/>
    </source>
</evidence>
<comment type="caution">
    <text evidence="14">The sequence shown here is derived from an EMBL/GenBank/DDBJ whole genome shotgun (WGS) entry which is preliminary data.</text>
</comment>
<dbReference type="GO" id="GO:0045454">
    <property type="term" value="P:cell redox homeostasis"/>
    <property type="evidence" value="ECO:0007669"/>
    <property type="project" value="TreeGrafter"/>
</dbReference>
<dbReference type="CDD" id="cd03017">
    <property type="entry name" value="PRX_BCP"/>
    <property type="match status" value="1"/>
</dbReference>
<evidence type="ECO:0000256" key="9">
    <source>
        <dbReference type="ARBA" id="ARBA00032824"/>
    </source>
</evidence>
<dbReference type="InterPro" id="IPR000866">
    <property type="entry name" value="AhpC/TSA"/>
</dbReference>
<evidence type="ECO:0000313" key="15">
    <source>
        <dbReference type="Proteomes" id="UP000228700"/>
    </source>
</evidence>
<organism evidence="14 15">
    <name type="scientific">Candidatus Taylorbacteria bacterium CG10_big_fil_rev_8_21_14_0_10_41_48</name>
    <dbReference type="NCBI Taxonomy" id="1975024"/>
    <lineage>
        <taxon>Bacteria</taxon>
        <taxon>Candidatus Tayloriibacteriota</taxon>
    </lineage>
</organism>
<feature type="non-terminal residue" evidence="14">
    <location>
        <position position="1"/>
    </location>
</feature>
<evidence type="ECO:0000256" key="12">
    <source>
        <dbReference type="PIRSR" id="PIRSR000239-1"/>
    </source>
</evidence>
<keyword evidence="5" id="KW-0049">Antioxidant</keyword>
<reference evidence="15" key="1">
    <citation type="submission" date="2017-09" db="EMBL/GenBank/DDBJ databases">
        <title>Depth-based differentiation of microbial function through sediment-hosted aquifers and enrichment of novel symbionts in the deep terrestrial subsurface.</title>
        <authorList>
            <person name="Probst A.J."/>
            <person name="Ladd B."/>
            <person name="Jarett J.K."/>
            <person name="Geller-Mcgrath D.E."/>
            <person name="Sieber C.M.K."/>
            <person name="Emerson J.B."/>
            <person name="Anantharaman K."/>
            <person name="Thomas B.C."/>
            <person name="Malmstrom R."/>
            <person name="Stieglmeier M."/>
            <person name="Klingl A."/>
            <person name="Woyke T."/>
            <person name="Ryan C.M."/>
            <person name="Banfield J.F."/>
        </authorList>
    </citation>
    <scope>NUCLEOTIDE SEQUENCE [LARGE SCALE GENOMIC DNA]</scope>
</reference>
<evidence type="ECO:0000256" key="5">
    <source>
        <dbReference type="ARBA" id="ARBA00022862"/>
    </source>
</evidence>
<protein>
    <recommendedName>
        <fullName evidence="3">thioredoxin-dependent peroxiredoxin</fullName>
        <ecNumber evidence="3">1.11.1.24</ecNumber>
    </recommendedName>
    <alternativeName>
        <fullName evidence="9">Thioredoxin peroxidase</fullName>
    </alternativeName>
</protein>
<evidence type="ECO:0000256" key="8">
    <source>
        <dbReference type="ARBA" id="ARBA00023284"/>
    </source>
</evidence>
<evidence type="ECO:0000256" key="2">
    <source>
        <dbReference type="ARBA" id="ARBA00011245"/>
    </source>
</evidence>
<evidence type="ECO:0000256" key="10">
    <source>
        <dbReference type="ARBA" id="ARBA00038489"/>
    </source>
</evidence>
<dbReference type="PROSITE" id="PS51352">
    <property type="entry name" value="THIOREDOXIN_2"/>
    <property type="match status" value="1"/>
</dbReference>
<dbReference type="PIRSF" id="PIRSF000239">
    <property type="entry name" value="AHPC"/>
    <property type="match status" value="1"/>
</dbReference>
<dbReference type="Proteomes" id="UP000228700">
    <property type="component" value="Unassembled WGS sequence"/>
</dbReference>
<comment type="catalytic activity">
    <reaction evidence="11">
        <text>a hydroperoxide + [thioredoxin]-dithiol = an alcohol + [thioredoxin]-disulfide + H2O</text>
        <dbReference type="Rhea" id="RHEA:62620"/>
        <dbReference type="Rhea" id="RHEA-COMP:10698"/>
        <dbReference type="Rhea" id="RHEA-COMP:10700"/>
        <dbReference type="ChEBI" id="CHEBI:15377"/>
        <dbReference type="ChEBI" id="CHEBI:29950"/>
        <dbReference type="ChEBI" id="CHEBI:30879"/>
        <dbReference type="ChEBI" id="CHEBI:35924"/>
        <dbReference type="ChEBI" id="CHEBI:50058"/>
        <dbReference type="EC" id="1.11.1.24"/>
    </reaction>
</comment>
<evidence type="ECO:0000256" key="7">
    <source>
        <dbReference type="ARBA" id="ARBA00023157"/>
    </source>
</evidence>
<evidence type="ECO:0000256" key="4">
    <source>
        <dbReference type="ARBA" id="ARBA00022559"/>
    </source>
</evidence>
<evidence type="ECO:0000256" key="6">
    <source>
        <dbReference type="ARBA" id="ARBA00023002"/>
    </source>
</evidence>
<comment type="function">
    <text evidence="1">Thiol-specific peroxidase that catalyzes the reduction of hydrogen peroxide and organic hydroperoxides to water and alcohols, respectively. Plays a role in cell protection against oxidative stress by detoxifying peroxides and as sensor of hydrogen peroxide-mediated signaling events.</text>
</comment>
<evidence type="ECO:0000256" key="1">
    <source>
        <dbReference type="ARBA" id="ARBA00003330"/>
    </source>
</evidence>
<evidence type="ECO:0000256" key="11">
    <source>
        <dbReference type="ARBA" id="ARBA00049091"/>
    </source>
</evidence>
<evidence type="ECO:0000313" key="14">
    <source>
        <dbReference type="EMBL" id="PJE74110.1"/>
    </source>
</evidence>
<dbReference type="InterPro" id="IPR050924">
    <property type="entry name" value="Peroxiredoxin_BCP/PrxQ"/>
</dbReference>
<gene>
    <name evidence="14" type="ORF">COV01_03065</name>
</gene>
<dbReference type="GO" id="GO:0005737">
    <property type="term" value="C:cytoplasm"/>
    <property type="evidence" value="ECO:0007669"/>
    <property type="project" value="TreeGrafter"/>
</dbReference>
<dbReference type="Pfam" id="PF00578">
    <property type="entry name" value="AhpC-TSA"/>
    <property type="match status" value="1"/>
</dbReference>
<dbReference type="PANTHER" id="PTHR42801">
    <property type="entry name" value="THIOREDOXIN-DEPENDENT PEROXIDE REDUCTASE"/>
    <property type="match status" value="1"/>
</dbReference>
<feature type="active site" description="Cysteine sulfenic acid (-SOH) intermediate; for peroxidase activity" evidence="12">
    <location>
        <position position="36"/>
    </location>
</feature>
<proteinExistence type="inferred from homology"/>
<keyword evidence="7" id="KW-1015">Disulfide bond</keyword>
<keyword evidence="8" id="KW-0676">Redox-active center</keyword>
<name>A0A2M8LBV9_9BACT</name>
<comment type="subunit">
    <text evidence="2">Monomer.</text>
</comment>
<dbReference type="EMBL" id="PFEQ01000013">
    <property type="protein sequence ID" value="PJE74110.1"/>
    <property type="molecule type" value="Genomic_DNA"/>
</dbReference>
<dbReference type="Gene3D" id="3.40.30.10">
    <property type="entry name" value="Glutaredoxin"/>
    <property type="match status" value="1"/>
</dbReference>